<comment type="similarity">
    <text evidence="2 12">Belongs to the glycosyl hydrolase 4 family.</text>
</comment>
<evidence type="ECO:0000256" key="2">
    <source>
        <dbReference type="ARBA" id="ARBA00010141"/>
    </source>
</evidence>
<dbReference type="EMBL" id="JACHFL010000030">
    <property type="protein sequence ID" value="MBB5366196.1"/>
    <property type="molecule type" value="Genomic_DNA"/>
</dbReference>
<keyword evidence="6 10" id="KW-0464">Manganese</keyword>
<keyword evidence="8 12" id="KW-0326">Glycosidase</keyword>
<evidence type="ECO:0000313" key="14">
    <source>
        <dbReference type="EMBL" id="MBB5366196.1"/>
    </source>
</evidence>
<proteinExistence type="inferred from homology"/>
<dbReference type="GO" id="GO:0046872">
    <property type="term" value="F:metal ion binding"/>
    <property type="evidence" value="ECO:0007669"/>
    <property type="project" value="UniProtKB-KW"/>
</dbReference>
<feature type="domain" description="Glycosyl hydrolase family 4 C-terminal" evidence="13">
    <location>
        <begin position="193"/>
        <end position="410"/>
    </location>
</feature>
<evidence type="ECO:0000259" key="13">
    <source>
        <dbReference type="Pfam" id="PF11975"/>
    </source>
</evidence>
<keyword evidence="10" id="KW-0533">Nickel</keyword>
<keyword evidence="4 12" id="KW-0378">Hydrolase</keyword>
<keyword evidence="7" id="KW-0119">Carbohydrate metabolism</keyword>
<comment type="caution">
    <text evidence="14">The sequence shown here is derived from an EMBL/GenBank/DDBJ whole genome shotgun (WGS) entry which is preliminary data.</text>
</comment>
<keyword evidence="3 10" id="KW-0479">Metal-binding</keyword>
<keyword evidence="10" id="KW-0170">Cobalt</keyword>
<dbReference type="RefSeq" id="WP_184138061.1">
    <property type="nucleotide sequence ID" value="NZ_JACHFL010000030.1"/>
</dbReference>
<dbReference type="SUPFAM" id="SSF56327">
    <property type="entry name" value="LDH C-terminal domain-like"/>
    <property type="match status" value="1"/>
</dbReference>
<evidence type="ECO:0000256" key="12">
    <source>
        <dbReference type="RuleBase" id="RU361152"/>
    </source>
</evidence>
<dbReference type="InterPro" id="IPR053715">
    <property type="entry name" value="GH4_Enzyme_sf"/>
</dbReference>
<name>A0A7W8NH54_9DEIO</name>
<dbReference type="AlphaFoldDB" id="A0A7W8NH54"/>
<dbReference type="InterPro" id="IPR036291">
    <property type="entry name" value="NAD(P)-bd_dom_sf"/>
</dbReference>
<feature type="binding site" evidence="9">
    <location>
        <position position="147"/>
    </location>
    <ligand>
        <name>substrate</name>
    </ligand>
</feature>
<dbReference type="InterPro" id="IPR001088">
    <property type="entry name" value="Glyco_hydro_4"/>
</dbReference>
<protein>
    <submittedName>
        <fullName evidence="14">Alpha-galactosidase</fullName>
        <ecNumber evidence="14">3.2.1.22</ecNumber>
    </submittedName>
</protein>
<evidence type="ECO:0000256" key="6">
    <source>
        <dbReference type="ARBA" id="ARBA00023211"/>
    </source>
</evidence>
<keyword evidence="10" id="KW-0408">Iron</keyword>
<reference evidence="14 15" key="1">
    <citation type="submission" date="2020-08" db="EMBL/GenBank/DDBJ databases">
        <title>Genomic Encyclopedia of Type Strains, Phase IV (KMG-IV): sequencing the most valuable type-strain genomes for metagenomic binning, comparative biology and taxonomic classification.</title>
        <authorList>
            <person name="Goeker M."/>
        </authorList>
    </citation>
    <scope>NUCLEOTIDE SEQUENCE [LARGE SCALE GENOMIC DNA]</scope>
    <source>
        <strain evidence="14 15">DSM 27939</strain>
    </source>
</reference>
<dbReference type="Gene3D" id="3.90.1820.10">
    <property type="entry name" value="AglA-like glucosidase"/>
    <property type="match status" value="1"/>
</dbReference>
<evidence type="ECO:0000256" key="10">
    <source>
        <dbReference type="PIRSR" id="PIRSR601088-3"/>
    </source>
</evidence>
<sequence length="448" mass="49274">MTKIAIIGAGSAVFAQQMITDVLAIDGLNAGEFTLIDIDPGRLAMAHELAELTVARSGKPFTVMSSTDRLTALPGTDFVINTIEVSGLGNVRHDYDIPMKYGVDQCIGDTTGPGGVMKFLRTAPAWLEILRDIGRLAPAAVVMNYTNPMSALVLLSARGSNLKVYGLCHSVQNTLAELAGYLELPADELTYRCAGVNHLSWFTELGWHGQDVMPRLRQAMEQPEIYEQDIVRFEMLRHFGAFPTESSGHFSEYVPYFRKRPELVAHFTRPAYKGESGFYAHNWPRWRGEHAVQVRSLIDREKAGEAAINMTRSPEFASNIIEGVVLNRPQHITCNLPNIGLIDNLPQDGVVEVGCAVDSSGIHPQPHGRLPEALAALDRSHMAVHSLLADSVLHRDRELAVQALMLDPLTAAVCSLDEIRAMFAELVEAERADLPDYLREPVGAWGSQ</sequence>
<evidence type="ECO:0000313" key="15">
    <source>
        <dbReference type="Proteomes" id="UP000552709"/>
    </source>
</evidence>
<dbReference type="PANTHER" id="PTHR32092:SF6">
    <property type="entry name" value="ALPHA-GALACTOSIDASE"/>
    <property type="match status" value="1"/>
</dbReference>
<dbReference type="Pfam" id="PF11975">
    <property type="entry name" value="Glyco_hydro_4C"/>
    <property type="match status" value="1"/>
</dbReference>
<comment type="cofactor">
    <cofactor evidence="12">
        <name>NAD(+)</name>
        <dbReference type="ChEBI" id="CHEBI:57540"/>
    </cofactor>
    <text evidence="12">Binds 1 NAD(+) per subunit.</text>
</comment>
<evidence type="ECO:0000256" key="4">
    <source>
        <dbReference type="ARBA" id="ARBA00022801"/>
    </source>
</evidence>
<gene>
    <name evidence="14" type="ORF">HNQ08_005325</name>
</gene>
<dbReference type="SUPFAM" id="SSF51735">
    <property type="entry name" value="NAD(P)-binding Rossmann-fold domains"/>
    <property type="match status" value="1"/>
</dbReference>
<evidence type="ECO:0000256" key="9">
    <source>
        <dbReference type="PIRSR" id="PIRSR601088-2"/>
    </source>
</evidence>
<evidence type="ECO:0000256" key="11">
    <source>
        <dbReference type="PIRSR" id="PIRSR601088-4"/>
    </source>
</evidence>
<feature type="site" description="Increases basicity of active site Tyr" evidence="11">
    <location>
        <position position="109"/>
    </location>
</feature>
<dbReference type="InterPro" id="IPR015955">
    <property type="entry name" value="Lactate_DH/Glyco_Ohase_4_C"/>
</dbReference>
<dbReference type="Proteomes" id="UP000552709">
    <property type="component" value="Unassembled WGS sequence"/>
</dbReference>
<organism evidence="14 15">
    <name type="scientific">Deinococcus humi</name>
    <dbReference type="NCBI Taxonomy" id="662880"/>
    <lineage>
        <taxon>Bacteria</taxon>
        <taxon>Thermotogati</taxon>
        <taxon>Deinococcota</taxon>
        <taxon>Deinococci</taxon>
        <taxon>Deinococcales</taxon>
        <taxon>Deinococcaceae</taxon>
        <taxon>Deinococcus</taxon>
    </lineage>
</organism>
<feature type="binding site" evidence="10">
    <location>
        <position position="198"/>
    </location>
    <ligand>
        <name>Mn(2+)</name>
        <dbReference type="ChEBI" id="CHEBI:29035"/>
    </ligand>
</feature>
<evidence type="ECO:0000256" key="3">
    <source>
        <dbReference type="ARBA" id="ARBA00022723"/>
    </source>
</evidence>
<accession>A0A7W8NH54</accession>
<evidence type="ECO:0000256" key="1">
    <source>
        <dbReference type="ARBA" id="ARBA00001936"/>
    </source>
</evidence>
<dbReference type="Pfam" id="PF02056">
    <property type="entry name" value="Glyco_hydro_4"/>
    <property type="match status" value="1"/>
</dbReference>
<evidence type="ECO:0000256" key="5">
    <source>
        <dbReference type="ARBA" id="ARBA00023027"/>
    </source>
</evidence>
<comment type="cofactor">
    <cofactor evidence="1">
        <name>Mn(2+)</name>
        <dbReference type="ChEBI" id="CHEBI:29035"/>
    </cofactor>
</comment>
<dbReference type="PANTHER" id="PTHR32092">
    <property type="entry name" value="6-PHOSPHO-BETA-GLUCOSIDASE-RELATED"/>
    <property type="match status" value="1"/>
</dbReference>
<dbReference type="PRINTS" id="PR00732">
    <property type="entry name" value="GLHYDRLASE4"/>
</dbReference>
<keyword evidence="15" id="KW-1185">Reference proteome</keyword>
<dbReference type="GO" id="GO:0004557">
    <property type="term" value="F:alpha-galactosidase activity"/>
    <property type="evidence" value="ECO:0007669"/>
    <property type="project" value="UniProtKB-EC"/>
</dbReference>
<evidence type="ECO:0000256" key="7">
    <source>
        <dbReference type="ARBA" id="ARBA00023277"/>
    </source>
</evidence>
<keyword evidence="5 12" id="KW-0520">NAD</keyword>
<evidence type="ECO:0000256" key="8">
    <source>
        <dbReference type="ARBA" id="ARBA00023295"/>
    </source>
</evidence>
<dbReference type="GO" id="GO:0016616">
    <property type="term" value="F:oxidoreductase activity, acting on the CH-OH group of donors, NAD or NADP as acceptor"/>
    <property type="evidence" value="ECO:0007669"/>
    <property type="project" value="InterPro"/>
</dbReference>
<dbReference type="GO" id="GO:0005975">
    <property type="term" value="P:carbohydrate metabolic process"/>
    <property type="evidence" value="ECO:0007669"/>
    <property type="project" value="InterPro"/>
</dbReference>
<dbReference type="EC" id="3.2.1.22" evidence="14"/>
<feature type="binding site" evidence="10">
    <location>
        <position position="168"/>
    </location>
    <ligand>
        <name>Mn(2+)</name>
        <dbReference type="ChEBI" id="CHEBI:29035"/>
    </ligand>
</feature>
<dbReference type="InterPro" id="IPR022616">
    <property type="entry name" value="Glyco_hydro_4_C"/>
</dbReference>